<feature type="transmembrane region" description="Helical" evidence="7">
    <location>
        <begin position="55"/>
        <end position="74"/>
    </location>
</feature>
<feature type="transmembrane region" description="Helical" evidence="7">
    <location>
        <begin position="126"/>
        <end position="149"/>
    </location>
</feature>
<name>A0A087AJF1_9BIFI</name>
<dbReference type="OrthoDB" id="9812221at2"/>
<protein>
    <submittedName>
        <fullName evidence="9">Drug resistance transporter, EmrB/QacA family protein</fullName>
    </submittedName>
</protein>
<dbReference type="Proteomes" id="UP000029074">
    <property type="component" value="Unassembled WGS sequence"/>
</dbReference>
<dbReference type="Gene3D" id="1.20.1720.10">
    <property type="entry name" value="Multidrug resistance protein D"/>
    <property type="match status" value="1"/>
</dbReference>
<comment type="caution">
    <text evidence="9">The sequence shown here is derived from an EMBL/GenBank/DDBJ whole genome shotgun (WGS) entry which is preliminary data.</text>
</comment>
<evidence type="ECO:0000313" key="10">
    <source>
        <dbReference type="Proteomes" id="UP000029074"/>
    </source>
</evidence>
<dbReference type="InterPro" id="IPR011701">
    <property type="entry name" value="MFS"/>
</dbReference>
<dbReference type="GO" id="GO:0022857">
    <property type="term" value="F:transmembrane transporter activity"/>
    <property type="evidence" value="ECO:0007669"/>
    <property type="project" value="InterPro"/>
</dbReference>
<evidence type="ECO:0000256" key="2">
    <source>
        <dbReference type="ARBA" id="ARBA00022448"/>
    </source>
</evidence>
<dbReference type="Pfam" id="PF07690">
    <property type="entry name" value="MFS_1"/>
    <property type="match status" value="1"/>
</dbReference>
<evidence type="ECO:0000256" key="3">
    <source>
        <dbReference type="ARBA" id="ARBA00022692"/>
    </source>
</evidence>
<feature type="region of interest" description="Disordered" evidence="6">
    <location>
        <begin position="1"/>
        <end position="45"/>
    </location>
</feature>
<keyword evidence="5 7" id="KW-0472">Membrane</keyword>
<keyword evidence="4 7" id="KW-1133">Transmembrane helix</keyword>
<feature type="domain" description="Major facilitator superfamily (MFS) profile" evidence="8">
    <location>
        <begin position="60"/>
        <end position="210"/>
    </location>
</feature>
<keyword evidence="3 7" id="KW-0812">Transmembrane</keyword>
<proteinExistence type="predicted"/>
<sequence length="210" mass="22237">MSHITVPVSASPSSKQASQLNDSSQPDERLQEEETYIQDEWGGSPAPAANDRVPGYLIGSIGAVGSLAFLGILTETLMTVLFPELMREFGVSTATVQWVTTIYLLVVAATMPISGFLTRRFTLKTVFVAAVTFAVVGSLVMLVSVQFWLVLVARVLQGIGSGIATPLMMNIILEQAPRTKIGKLMGIGSLVITVAPAIGPTVGGADCRIE</sequence>
<evidence type="ECO:0000256" key="4">
    <source>
        <dbReference type="ARBA" id="ARBA00022989"/>
    </source>
</evidence>
<dbReference type="GO" id="GO:0005886">
    <property type="term" value="C:plasma membrane"/>
    <property type="evidence" value="ECO:0007669"/>
    <property type="project" value="UniProtKB-SubCell"/>
</dbReference>
<dbReference type="InterPro" id="IPR036259">
    <property type="entry name" value="MFS_trans_sf"/>
</dbReference>
<dbReference type="EMBL" id="JGYW01000005">
    <property type="protein sequence ID" value="KFI58901.1"/>
    <property type="molecule type" value="Genomic_DNA"/>
</dbReference>
<accession>A0A087AJF1</accession>
<dbReference type="SUPFAM" id="SSF103473">
    <property type="entry name" value="MFS general substrate transporter"/>
    <property type="match status" value="1"/>
</dbReference>
<dbReference type="PANTHER" id="PTHR42718">
    <property type="entry name" value="MAJOR FACILITATOR SUPERFAMILY MULTIDRUG TRANSPORTER MFSC"/>
    <property type="match status" value="1"/>
</dbReference>
<organism evidence="9 10">
    <name type="scientific">Bifidobacterium gallicum DSM 20093 = LMG 11596</name>
    <dbReference type="NCBI Taxonomy" id="561180"/>
    <lineage>
        <taxon>Bacteria</taxon>
        <taxon>Bacillati</taxon>
        <taxon>Actinomycetota</taxon>
        <taxon>Actinomycetes</taxon>
        <taxon>Bifidobacteriales</taxon>
        <taxon>Bifidobacteriaceae</taxon>
        <taxon>Bifidobacterium</taxon>
    </lineage>
</organism>
<keyword evidence="10" id="KW-1185">Reference proteome</keyword>
<dbReference type="PANTHER" id="PTHR42718:SF9">
    <property type="entry name" value="MAJOR FACILITATOR SUPERFAMILY MULTIDRUG TRANSPORTER MFSC"/>
    <property type="match status" value="1"/>
</dbReference>
<reference evidence="9 10" key="1">
    <citation type="submission" date="2014-03" db="EMBL/GenBank/DDBJ databases">
        <title>Genomics of Bifidobacteria.</title>
        <authorList>
            <person name="Ventura M."/>
            <person name="Milani C."/>
            <person name="Lugli G.A."/>
        </authorList>
    </citation>
    <scope>NUCLEOTIDE SEQUENCE [LARGE SCALE GENOMIC DNA]</scope>
    <source>
        <strain evidence="9 10">LMG 11596</strain>
    </source>
</reference>
<evidence type="ECO:0000256" key="5">
    <source>
        <dbReference type="ARBA" id="ARBA00023136"/>
    </source>
</evidence>
<comment type="subcellular location">
    <subcellularLocation>
        <location evidence="1">Cell membrane</location>
        <topology evidence="1">Multi-pass membrane protein</topology>
    </subcellularLocation>
</comment>
<feature type="compositionally biased region" description="Polar residues" evidence="6">
    <location>
        <begin position="8"/>
        <end position="24"/>
    </location>
</feature>
<keyword evidence="2" id="KW-0813">Transport</keyword>
<dbReference type="AlphaFoldDB" id="A0A087AJF1"/>
<dbReference type="PRINTS" id="PR01036">
    <property type="entry name" value="TCRTETB"/>
</dbReference>
<feature type="transmembrane region" description="Helical" evidence="7">
    <location>
        <begin position="94"/>
        <end position="114"/>
    </location>
</feature>
<evidence type="ECO:0000256" key="1">
    <source>
        <dbReference type="ARBA" id="ARBA00004651"/>
    </source>
</evidence>
<evidence type="ECO:0000313" key="9">
    <source>
        <dbReference type="EMBL" id="KFI58901.1"/>
    </source>
</evidence>
<gene>
    <name evidence="9" type="ORF">BGLCM_1198</name>
</gene>
<dbReference type="InterPro" id="IPR020846">
    <property type="entry name" value="MFS_dom"/>
</dbReference>
<evidence type="ECO:0000259" key="8">
    <source>
        <dbReference type="PROSITE" id="PS50850"/>
    </source>
</evidence>
<evidence type="ECO:0000256" key="6">
    <source>
        <dbReference type="SAM" id="MobiDB-lite"/>
    </source>
</evidence>
<evidence type="ECO:0000256" key="7">
    <source>
        <dbReference type="SAM" id="Phobius"/>
    </source>
</evidence>
<dbReference type="PROSITE" id="PS50850">
    <property type="entry name" value="MFS"/>
    <property type="match status" value="1"/>
</dbReference>
<feature type="transmembrane region" description="Helical" evidence="7">
    <location>
        <begin position="155"/>
        <end position="173"/>
    </location>
</feature>